<organism evidence="1">
    <name type="scientific">viral metagenome</name>
    <dbReference type="NCBI Taxonomy" id="1070528"/>
    <lineage>
        <taxon>unclassified sequences</taxon>
        <taxon>metagenomes</taxon>
        <taxon>organismal metagenomes</taxon>
    </lineage>
</organism>
<evidence type="ECO:0008006" key="2">
    <source>
        <dbReference type="Google" id="ProtNLM"/>
    </source>
</evidence>
<evidence type="ECO:0000313" key="1">
    <source>
        <dbReference type="EMBL" id="QHU11903.1"/>
    </source>
</evidence>
<reference evidence="1" key="1">
    <citation type="journal article" date="2020" name="Nature">
        <title>Giant virus diversity and host interactions through global metagenomics.</title>
        <authorList>
            <person name="Schulz F."/>
            <person name="Roux S."/>
            <person name="Paez-Espino D."/>
            <person name="Jungbluth S."/>
            <person name="Walsh D.A."/>
            <person name="Denef V.J."/>
            <person name="McMahon K.D."/>
            <person name="Konstantinidis K.T."/>
            <person name="Eloe-Fadrosh E.A."/>
            <person name="Kyrpides N.C."/>
            <person name="Woyke T."/>
        </authorList>
    </citation>
    <scope>NUCLEOTIDE SEQUENCE</scope>
    <source>
        <strain evidence="1">GVMAG-S-1101169-75</strain>
    </source>
</reference>
<protein>
    <recommendedName>
        <fullName evidence="2">F-box domain-containing protein</fullName>
    </recommendedName>
</protein>
<name>A0A6C0K2W5_9ZZZZ</name>
<dbReference type="AlphaFoldDB" id="A0A6C0K2W5"/>
<proteinExistence type="predicted"/>
<accession>A0A6C0K2W5</accession>
<sequence>MFFDQLPLELICKIYEFDPTKREKFNKVYHQIRMRQVWYEAHCIPKWRTVFRYNSNLLQADNSSFYRTEESYEAHVHLERRWQRVHGRKPRLPFDDFDLVSTIVNQQPNLYENWEEEEDDFY</sequence>
<dbReference type="EMBL" id="MN740792">
    <property type="protein sequence ID" value="QHU11903.1"/>
    <property type="molecule type" value="Genomic_DNA"/>
</dbReference>